<accession>A0ACC3D0K5</accession>
<evidence type="ECO:0000313" key="1">
    <source>
        <dbReference type="EMBL" id="KAK3060093.1"/>
    </source>
</evidence>
<comment type="caution">
    <text evidence="1">The sequence shown here is derived from an EMBL/GenBank/DDBJ whole genome shotgun (WGS) entry which is preliminary data.</text>
</comment>
<dbReference type="EMBL" id="JAWDJW010008866">
    <property type="protein sequence ID" value="KAK3060093.1"/>
    <property type="molecule type" value="Genomic_DNA"/>
</dbReference>
<proteinExistence type="predicted"/>
<dbReference type="Proteomes" id="UP001186974">
    <property type="component" value="Unassembled WGS sequence"/>
</dbReference>
<sequence>MVGKKSTAVTDESAVKVVTHMPSPSSIFQIFTDLSLPAVANILPGLSGAQAPPSIIRECPFGFDAKLS</sequence>
<organism evidence="1 2">
    <name type="scientific">Coniosporium uncinatum</name>
    <dbReference type="NCBI Taxonomy" id="93489"/>
    <lineage>
        <taxon>Eukaryota</taxon>
        <taxon>Fungi</taxon>
        <taxon>Dikarya</taxon>
        <taxon>Ascomycota</taxon>
        <taxon>Pezizomycotina</taxon>
        <taxon>Dothideomycetes</taxon>
        <taxon>Dothideomycetes incertae sedis</taxon>
        <taxon>Coniosporium</taxon>
    </lineage>
</organism>
<keyword evidence="2" id="KW-1185">Reference proteome</keyword>
<feature type="non-terminal residue" evidence="1">
    <location>
        <position position="68"/>
    </location>
</feature>
<reference evidence="1" key="1">
    <citation type="submission" date="2024-09" db="EMBL/GenBank/DDBJ databases">
        <title>Black Yeasts Isolated from many extreme environments.</title>
        <authorList>
            <person name="Coleine C."/>
            <person name="Stajich J.E."/>
            <person name="Selbmann L."/>
        </authorList>
    </citation>
    <scope>NUCLEOTIDE SEQUENCE</scope>
    <source>
        <strain evidence="1">CCFEE 5737</strain>
    </source>
</reference>
<gene>
    <name evidence="1" type="ORF">LTS18_009380</name>
</gene>
<name>A0ACC3D0K5_9PEZI</name>
<evidence type="ECO:0000313" key="2">
    <source>
        <dbReference type="Proteomes" id="UP001186974"/>
    </source>
</evidence>
<protein>
    <submittedName>
        <fullName evidence="1">Uncharacterized protein</fullName>
    </submittedName>
</protein>